<dbReference type="AlphaFoldDB" id="A0AAW6GKA6"/>
<dbReference type="InterPro" id="IPR027417">
    <property type="entry name" value="P-loop_NTPase"/>
</dbReference>
<organism evidence="2 3">
    <name type="scientific">Bacteroides uniformis</name>
    <dbReference type="NCBI Taxonomy" id="820"/>
    <lineage>
        <taxon>Bacteria</taxon>
        <taxon>Pseudomonadati</taxon>
        <taxon>Bacteroidota</taxon>
        <taxon>Bacteroidia</taxon>
        <taxon>Bacteroidales</taxon>
        <taxon>Bacteroidaceae</taxon>
        <taxon>Bacteroides</taxon>
    </lineage>
</organism>
<evidence type="ECO:0000259" key="1">
    <source>
        <dbReference type="Pfam" id="PF04851"/>
    </source>
</evidence>
<dbReference type="SUPFAM" id="SSF52540">
    <property type="entry name" value="P-loop containing nucleoside triphosphate hydrolases"/>
    <property type="match status" value="1"/>
</dbReference>
<evidence type="ECO:0000313" key="3">
    <source>
        <dbReference type="Proteomes" id="UP001214113"/>
    </source>
</evidence>
<feature type="domain" description="Helicase/UvrB N-terminal" evidence="1">
    <location>
        <begin position="106"/>
        <end position="172"/>
    </location>
</feature>
<proteinExistence type="predicted"/>
<dbReference type="Proteomes" id="UP001214113">
    <property type="component" value="Unassembled WGS sequence"/>
</dbReference>
<sequence length="217" mass="24823">MVSSLTDCYLRLGFQVTESEEGLRIGFKPGMVHAIVKEVRNERPLTRSDAELFYEKFSTLSKGHRNLYFRIVAHGGFLPEALDFELHGLTVSDESYIESLLSGRHVELYPHNEAAYRAIMRGFKQHRIGAVVQATGTGKSYLLARYIADHAKEKILVFAPNITILDEIRKAVGFSIPQVTYRTFQSLIRNREDNGLLRADHILLCCFPNNWKIFVIY</sequence>
<reference evidence="2" key="1">
    <citation type="submission" date="2022-10" db="EMBL/GenBank/DDBJ databases">
        <title>Human gut microbiome strain richness.</title>
        <authorList>
            <person name="Chen-Liaw A."/>
        </authorList>
    </citation>
    <scope>NUCLEOTIDE SEQUENCE</scope>
    <source>
        <strain evidence="2">BSD2780061687st1_G10_BSD2780061687b_171204</strain>
    </source>
</reference>
<protein>
    <submittedName>
        <fullName evidence="2">DEAD/DEAH box helicase family protein</fullName>
    </submittedName>
</protein>
<keyword evidence="2" id="KW-0067">ATP-binding</keyword>
<keyword evidence="2" id="KW-0547">Nucleotide-binding</keyword>
<dbReference type="EMBL" id="JAQNSB010000049">
    <property type="protein sequence ID" value="MDC1857216.1"/>
    <property type="molecule type" value="Genomic_DNA"/>
</dbReference>
<keyword evidence="2" id="KW-0347">Helicase</keyword>
<evidence type="ECO:0000313" key="2">
    <source>
        <dbReference type="EMBL" id="MDC1857216.1"/>
    </source>
</evidence>
<keyword evidence="2" id="KW-0378">Hydrolase</keyword>
<dbReference type="GO" id="GO:0005524">
    <property type="term" value="F:ATP binding"/>
    <property type="evidence" value="ECO:0007669"/>
    <property type="project" value="InterPro"/>
</dbReference>
<accession>A0AAW6GKA6</accession>
<gene>
    <name evidence="2" type="ORF">POZ22_20925</name>
</gene>
<dbReference type="GO" id="GO:0004386">
    <property type="term" value="F:helicase activity"/>
    <property type="evidence" value="ECO:0007669"/>
    <property type="project" value="UniProtKB-KW"/>
</dbReference>
<comment type="caution">
    <text evidence="2">The sequence shown here is derived from an EMBL/GenBank/DDBJ whole genome shotgun (WGS) entry which is preliminary data.</text>
</comment>
<dbReference type="GO" id="GO:0016787">
    <property type="term" value="F:hydrolase activity"/>
    <property type="evidence" value="ECO:0007669"/>
    <property type="project" value="InterPro"/>
</dbReference>
<dbReference type="Gene3D" id="3.40.50.300">
    <property type="entry name" value="P-loop containing nucleotide triphosphate hydrolases"/>
    <property type="match status" value="1"/>
</dbReference>
<name>A0AAW6GKA6_BACUN</name>
<dbReference type="InterPro" id="IPR006935">
    <property type="entry name" value="Helicase/UvrB_N"/>
</dbReference>
<dbReference type="GO" id="GO:0003677">
    <property type="term" value="F:DNA binding"/>
    <property type="evidence" value="ECO:0007669"/>
    <property type="project" value="InterPro"/>
</dbReference>
<dbReference type="Pfam" id="PF04851">
    <property type="entry name" value="ResIII"/>
    <property type="match status" value="1"/>
</dbReference>